<dbReference type="InterPro" id="IPR014982">
    <property type="entry name" value="GSCFA"/>
</dbReference>
<gene>
    <name evidence="2" type="ORF">SAMN04488096_10769</name>
</gene>
<keyword evidence="3" id="KW-1185">Reference proteome</keyword>
<name>A0A1M6G196_9FLAO</name>
<proteinExistence type="predicted"/>
<feature type="domain" description="GSCFA" evidence="1">
    <location>
        <begin position="21"/>
        <end position="257"/>
    </location>
</feature>
<dbReference type="Pfam" id="PF08885">
    <property type="entry name" value="GSCFA"/>
    <property type="match status" value="1"/>
</dbReference>
<reference evidence="2 3" key="1">
    <citation type="submission" date="2016-11" db="EMBL/GenBank/DDBJ databases">
        <authorList>
            <person name="Jaros S."/>
            <person name="Januszkiewicz K."/>
            <person name="Wedrychowicz H."/>
        </authorList>
    </citation>
    <scope>NUCLEOTIDE SEQUENCE [LARGE SCALE GENOMIC DNA]</scope>
    <source>
        <strain evidence="2 3">DSM 21425</strain>
    </source>
</reference>
<dbReference type="InterPro" id="IPR036514">
    <property type="entry name" value="SGNH_hydro_sf"/>
</dbReference>
<dbReference type="OrthoDB" id="9807687at2"/>
<dbReference type="STRING" id="579105.SAMN04488096_10769"/>
<dbReference type="SUPFAM" id="SSF52266">
    <property type="entry name" value="SGNH hydrolase"/>
    <property type="match status" value="1"/>
</dbReference>
<organism evidence="2 3">
    <name type="scientific">Mesonia phycicola</name>
    <dbReference type="NCBI Taxonomy" id="579105"/>
    <lineage>
        <taxon>Bacteria</taxon>
        <taxon>Pseudomonadati</taxon>
        <taxon>Bacteroidota</taxon>
        <taxon>Flavobacteriia</taxon>
        <taxon>Flavobacteriales</taxon>
        <taxon>Flavobacteriaceae</taxon>
        <taxon>Mesonia</taxon>
    </lineage>
</organism>
<evidence type="ECO:0000259" key="1">
    <source>
        <dbReference type="Pfam" id="PF08885"/>
    </source>
</evidence>
<evidence type="ECO:0000313" key="3">
    <source>
        <dbReference type="Proteomes" id="UP000184225"/>
    </source>
</evidence>
<sequence>MQLQTHINIPEEKPKIDYSSKVLLLGSCFSENIGEKFAYYQFQQLQNPFGILFHPFAIESFIKKVVSQQKYTEQEIFEHQEIFSCFDAHSRLNALSKEELLSNLNSALVETFQFLKKATHITITLGTAWIYKHIEQNKYVANCHKIPQKNFQKELSSVEGIEKSLQNIIAYIQQINTNGKFIFTISPVRHAKDGLVENQQSKAHLIAALHQIRKKLENLYYFPSYEIMMDELRDYRFYAADLLHPNQIAVDYIWDKFVDTWFSSSTLAVMKEVKQIQQGLAHKPFNAHSDAHQKFQKKLQQKVEKLQQQFSFFKF</sequence>
<protein>
    <submittedName>
        <fullName evidence="2">GSCFA family protein</fullName>
    </submittedName>
</protein>
<evidence type="ECO:0000313" key="2">
    <source>
        <dbReference type="EMBL" id="SHJ03703.1"/>
    </source>
</evidence>
<dbReference type="AlphaFoldDB" id="A0A1M6G196"/>
<dbReference type="GO" id="GO:0016788">
    <property type="term" value="F:hydrolase activity, acting on ester bonds"/>
    <property type="evidence" value="ECO:0007669"/>
    <property type="project" value="UniProtKB-ARBA"/>
</dbReference>
<dbReference type="RefSeq" id="WP_073151964.1">
    <property type="nucleotide sequence ID" value="NZ_FQYY01000007.1"/>
</dbReference>
<dbReference type="CDD" id="cd00229">
    <property type="entry name" value="SGNH_hydrolase"/>
    <property type="match status" value="1"/>
</dbReference>
<dbReference type="Gene3D" id="3.40.50.1110">
    <property type="entry name" value="SGNH hydrolase"/>
    <property type="match status" value="1"/>
</dbReference>
<dbReference type="Proteomes" id="UP000184225">
    <property type="component" value="Unassembled WGS sequence"/>
</dbReference>
<dbReference type="EMBL" id="FQYY01000007">
    <property type="protein sequence ID" value="SHJ03703.1"/>
    <property type="molecule type" value="Genomic_DNA"/>
</dbReference>
<accession>A0A1M6G196</accession>